<proteinExistence type="predicted"/>
<evidence type="ECO:0000313" key="5">
    <source>
        <dbReference type="Proteomes" id="UP000192578"/>
    </source>
</evidence>
<name>A0A1W0WD22_HYPEX</name>
<accession>A0A1W0WD22</accession>
<keyword evidence="5" id="KW-1185">Reference proteome</keyword>
<dbReference type="Gene3D" id="3.30.40.10">
    <property type="entry name" value="Zinc/RING finger domain, C3HC4 (zinc finger)"/>
    <property type="match status" value="1"/>
</dbReference>
<sequence>MVINMANEIQASPASNSAPDTLSAQPMSPFSCPGCMQPYGYRARDRSDWTVPLIMKHCNHNMCLGCVDRRIYEAEHPMPDPNADEDVPLPLPSSLFKCAQCKQPQTTKVLGELYRKDRPLIEVEIMRFYPVDVGLIGWLVVRDSEKYVAESEEVPVSVRHRELQPVRVDFPNAFERCQRETKTNGPPCTSCHRSCSRVQCPICRGTFCIDCMDQHDPACYRGRTVPHYNYFNYNGVLLDVPGRCSVHNGAELTYLATDTGQQCCIECADSRTGGHVVDQLQWNTGTLQNLPLTTRFSGEVIQRTLASLNLIDTATARLQEAYVDDSDGYFLYFSKLKSSLTNLCADAVQRLAICDGKRIGFLQATRNALEVQLARLRCLERRVRYFTQQGEMADVVGLEAELNGICLEVAKYGRWDPELLRQGRLPTEVLEGMMVTGDMVGDLRSLLDVVDIAVGITDLDIKQQLDLKLRDE</sequence>
<organism evidence="4 5">
    <name type="scientific">Hypsibius exemplaris</name>
    <name type="common">Freshwater tardigrade</name>
    <dbReference type="NCBI Taxonomy" id="2072580"/>
    <lineage>
        <taxon>Eukaryota</taxon>
        <taxon>Metazoa</taxon>
        <taxon>Ecdysozoa</taxon>
        <taxon>Tardigrada</taxon>
        <taxon>Eutardigrada</taxon>
        <taxon>Parachela</taxon>
        <taxon>Hypsibioidea</taxon>
        <taxon>Hypsibiidae</taxon>
        <taxon>Hypsibius</taxon>
    </lineage>
</organism>
<gene>
    <name evidence="4" type="ORF">BV898_12725</name>
</gene>
<dbReference type="GO" id="GO:0008270">
    <property type="term" value="F:zinc ion binding"/>
    <property type="evidence" value="ECO:0007669"/>
    <property type="project" value="UniProtKB-KW"/>
</dbReference>
<comment type="caution">
    <text evidence="4">The sequence shown here is derived from an EMBL/GenBank/DDBJ whole genome shotgun (WGS) entry which is preliminary data.</text>
</comment>
<dbReference type="AlphaFoldDB" id="A0A1W0WD22"/>
<dbReference type="InterPro" id="IPR013083">
    <property type="entry name" value="Znf_RING/FYVE/PHD"/>
</dbReference>
<evidence type="ECO:0000256" key="2">
    <source>
        <dbReference type="ARBA" id="ARBA00022771"/>
    </source>
</evidence>
<keyword evidence="2" id="KW-0863">Zinc-finger</keyword>
<evidence type="ECO:0000256" key="1">
    <source>
        <dbReference type="ARBA" id="ARBA00022723"/>
    </source>
</evidence>
<dbReference type="Proteomes" id="UP000192578">
    <property type="component" value="Unassembled WGS sequence"/>
</dbReference>
<evidence type="ECO:0000313" key="4">
    <source>
        <dbReference type="EMBL" id="OQV13068.1"/>
    </source>
</evidence>
<dbReference type="EMBL" id="MTYJ01000131">
    <property type="protein sequence ID" value="OQV13068.1"/>
    <property type="molecule type" value="Genomic_DNA"/>
</dbReference>
<reference evidence="5" key="1">
    <citation type="submission" date="2017-01" db="EMBL/GenBank/DDBJ databases">
        <title>Comparative genomics of anhydrobiosis in the tardigrade Hypsibius dujardini.</title>
        <authorList>
            <person name="Yoshida Y."/>
            <person name="Koutsovoulos G."/>
            <person name="Laetsch D."/>
            <person name="Stevens L."/>
            <person name="Kumar S."/>
            <person name="Horikawa D."/>
            <person name="Ishino K."/>
            <person name="Komine S."/>
            <person name="Tomita M."/>
            <person name="Blaxter M."/>
            <person name="Arakawa K."/>
        </authorList>
    </citation>
    <scope>NUCLEOTIDE SEQUENCE [LARGE SCALE GENOMIC DNA]</scope>
    <source>
        <strain evidence="5">Z151</strain>
    </source>
</reference>
<evidence type="ECO:0000256" key="3">
    <source>
        <dbReference type="ARBA" id="ARBA00022833"/>
    </source>
</evidence>
<keyword evidence="1" id="KW-0479">Metal-binding</keyword>
<evidence type="ECO:0008006" key="6">
    <source>
        <dbReference type="Google" id="ProtNLM"/>
    </source>
</evidence>
<dbReference type="PROSITE" id="PS00518">
    <property type="entry name" value="ZF_RING_1"/>
    <property type="match status" value="1"/>
</dbReference>
<protein>
    <recommendedName>
        <fullName evidence="6">RING-type domain-containing protein</fullName>
    </recommendedName>
</protein>
<dbReference type="InterPro" id="IPR017907">
    <property type="entry name" value="Znf_RING_CS"/>
</dbReference>
<keyword evidence="3" id="KW-0862">Zinc</keyword>